<evidence type="ECO:0000313" key="2">
    <source>
        <dbReference type="EMBL" id="KAI9635331.1"/>
    </source>
</evidence>
<dbReference type="GeneID" id="77731935"/>
<organism evidence="2 3">
    <name type="scientific">Dioszegia hungarica</name>
    <dbReference type="NCBI Taxonomy" id="4972"/>
    <lineage>
        <taxon>Eukaryota</taxon>
        <taxon>Fungi</taxon>
        <taxon>Dikarya</taxon>
        <taxon>Basidiomycota</taxon>
        <taxon>Agaricomycotina</taxon>
        <taxon>Tremellomycetes</taxon>
        <taxon>Tremellales</taxon>
        <taxon>Bulleribasidiaceae</taxon>
        <taxon>Dioszegia</taxon>
    </lineage>
</organism>
<dbReference type="AlphaFoldDB" id="A0AA38H8E5"/>
<reference evidence="2" key="1">
    <citation type="journal article" date="2022" name="G3 (Bethesda)">
        <title>High quality genome of the basidiomycete yeast Dioszegia hungarica PDD-24b-2 isolated from cloud water.</title>
        <authorList>
            <person name="Jarrige D."/>
            <person name="Haridas S."/>
            <person name="Bleykasten-Grosshans C."/>
            <person name="Joly M."/>
            <person name="Nadalig T."/>
            <person name="Sancelme M."/>
            <person name="Vuilleumier S."/>
            <person name="Grigoriev I.V."/>
            <person name="Amato P."/>
            <person name="Bringel F."/>
        </authorList>
    </citation>
    <scope>NUCLEOTIDE SEQUENCE</scope>
    <source>
        <strain evidence="2">PDD-24b-2</strain>
    </source>
</reference>
<gene>
    <name evidence="2" type="ORF">MKK02DRAFT_44017</name>
</gene>
<dbReference type="Proteomes" id="UP001164286">
    <property type="component" value="Unassembled WGS sequence"/>
</dbReference>
<keyword evidence="3" id="KW-1185">Reference proteome</keyword>
<evidence type="ECO:0000313" key="3">
    <source>
        <dbReference type="Proteomes" id="UP001164286"/>
    </source>
</evidence>
<sequence>MFPSFPKALASCLLSSLCILPAIAIPVNALITTALSGTELAPFDHSLGSGLLTHLPPPQRGVLAGRTETPGGLFGANGVPDIADLDQTTIPDCGLIAAVGALVGQHSEWITNLFEFKGDAGTTTAATVKLVRGITFQANPKTVQKSSLTNARSDAHEGWWVGALEQAITSQEGKVEGIFPDRALEVITGRKATFKIAGNGSNSGRPGALSKDQFWDLVSNNARKTPMILQSRAGAVIFTESHAFWIQAGHVDGKRWVSLWNPYGIDEVYDLEAIWPWIWGVHMFADMSEQPRKGKTG</sequence>
<feature type="signal peptide" evidence="1">
    <location>
        <begin position="1"/>
        <end position="24"/>
    </location>
</feature>
<accession>A0AA38H8E5</accession>
<proteinExistence type="predicted"/>
<dbReference type="SUPFAM" id="SSF54001">
    <property type="entry name" value="Cysteine proteinases"/>
    <property type="match status" value="1"/>
</dbReference>
<keyword evidence="1" id="KW-0732">Signal</keyword>
<comment type="caution">
    <text evidence="2">The sequence shown here is derived from an EMBL/GenBank/DDBJ whole genome shotgun (WGS) entry which is preliminary data.</text>
</comment>
<feature type="chain" id="PRO_5041207243" description="Calpain catalytic domain-containing protein" evidence="1">
    <location>
        <begin position="25"/>
        <end position="297"/>
    </location>
</feature>
<evidence type="ECO:0008006" key="4">
    <source>
        <dbReference type="Google" id="ProtNLM"/>
    </source>
</evidence>
<dbReference type="EMBL" id="JAKWFO010000005">
    <property type="protein sequence ID" value="KAI9635331.1"/>
    <property type="molecule type" value="Genomic_DNA"/>
</dbReference>
<dbReference type="RefSeq" id="XP_052945108.1">
    <property type="nucleotide sequence ID" value="XM_053092730.1"/>
</dbReference>
<evidence type="ECO:0000256" key="1">
    <source>
        <dbReference type="SAM" id="SignalP"/>
    </source>
</evidence>
<name>A0AA38H8E5_9TREE</name>
<dbReference type="InterPro" id="IPR038765">
    <property type="entry name" value="Papain-like_cys_pep_sf"/>
</dbReference>
<protein>
    <recommendedName>
        <fullName evidence="4">Calpain catalytic domain-containing protein</fullName>
    </recommendedName>
</protein>